<keyword evidence="3" id="KW-1185">Reference proteome</keyword>
<dbReference type="InterPro" id="IPR006083">
    <property type="entry name" value="PRK/URK"/>
</dbReference>
<dbReference type="PANTHER" id="PTHR10285">
    <property type="entry name" value="URIDINE KINASE"/>
    <property type="match status" value="1"/>
</dbReference>
<dbReference type="GO" id="GO:0005524">
    <property type="term" value="F:ATP binding"/>
    <property type="evidence" value="ECO:0007669"/>
    <property type="project" value="InterPro"/>
</dbReference>
<organism evidence="2 3">
    <name type="scientific">Rhodoferax koreensis</name>
    <dbReference type="NCBI Taxonomy" id="1842727"/>
    <lineage>
        <taxon>Bacteria</taxon>
        <taxon>Pseudomonadati</taxon>
        <taxon>Pseudomonadota</taxon>
        <taxon>Betaproteobacteria</taxon>
        <taxon>Burkholderiales</taxon>
        <taxon>Comamonadaceae</taxon>
        <taxon>Rhodoferax</taxon>
    </lineage>
</organism>
<evidence type="ECO:0000259" key="1">
    <source>
        <dbReference type="Pfam" id="PF00485"/>
    </source>
</evidence>
<dbReference type="OrthoDB" id="1550976at2"/>
<evidence type="ECO:0000313" key="2">
    <source>
        <dbReference type="EMBL" id="APW38680.1"/>
    </source>
</evidence>
<dbReference type="Pfam" id="PF00485">
    <property type="entry name" value="PRK"/>
    <property type="match status" value="1"/>
</dbReference>
<reference evidence="2 3" key="1">
    <citation type="submission" date="2017-01" db="EMBL/GenBank/DDBJ databases">
        <authorList>
            <person name="Mah S.A."/>
            <person name="Swanson W.J."/>
            <person name="Moy G.W."/>
            <person name="Vacquier V.D."/>
        </authorList>
    </citation>
    <scope>NUCLEOTIDE SEQUENCE [LARGE SCALE GENOMIC DNA]</scope>
    <source>
        <strain evidence="2 3">DCY110</strain>
    </source>
</reference>
<gene>
    <name evidence="2" type="ORF">RD110_16945</name>
</gene>
<dbReference type="STRING" id="1842727.RD110_16945"/>
<sequence length="217" mass="23565">MDIPSGAPSAAVQRLLALLASGRPRILVGLVGQPGAGKSTVAARWADAVNRQAGAGRMQVLGMDGFHLPRAALARMPDPALALARRGAPWTFDPAGLRQHLQALREGRAVTWPDFQHDIGDPVADAFTVTPDTRLVLVEGLYLLHQGDGWDLQGLFDEVWFLDVPPAQARRQLAERHQRAWGFTPEQAEARIDASDGLNAELVWAGRERADWLAPPV</sequence>
<protein>
    <recommendedName>
        <fullName evidence="1">Phosphoribulokinase/uridine kinase domain-containing protein</fullName>
    </recommendedName>
</protein>
<dbReference type="InterPro" id="IPR027417">
    <property type="entry name" value="P-loop_NTPase"/>
</dbReference>
<dbReference type="KEGG" id="rhy:RD110_16945"/>
<dbReference type="Gene3D" id="3.40.50.300">
    <property type="entry name" value="P-loop containing nucleotide triphosphate hydrolases"/>
    <property type="match status" value="3"/>
</dbReference>
<accession>A0A1P8JY38</accession>
<dbReference type="SUPFAM" id="SSF52540">
    <property type="entry name" value="P-loop containing nucleoside triphosphate hydrolases"/>
    <property type="match status" value="1"/>
</dbReference>
<dbReference type="GO" id="GO:0016301">
    <property type="term" value="F:kinase activity"/>
    <property type="evidence" value="ECO:0007669"/>
    <property type="project" value="InterPro"/>
</dbReference>
<dbReference type="EMBL" id="CP019236">
    <property type="protein sequence ID" value="APW38680.1"/>
    <property type="molecule type" value="Genomic_DNA"/>
</dbReference>
<dbReference type="RefSeq" id="WP_076200559.1">
    <property type="nucleotide sequence ID" value="NZ_CP019236.1"/>
</dbReference>
<dbReference type="Proteomes" id="UP000186609">
    <property type="component" value="Chromosome"/>
</dbReference>
<dbReference type="AlphaFoldDB" id="A0A1P8JY38"/>
<feature type="domain" description="Phosphoribulokinase/uridine kinase" evidence="1">
    <location>
        <begin position="28"/>
        <end position="157"/>
    </location>
</feature>
<evidence type="ECO:0000313" key="3">
    <source>
        <dbReference type="Proteomes" id="UP000186609"/>
    </source>
</evidence>
<name>A0A1P8JY38_9BURK</name>
<proteinExistence type="predicted"/>